<dbReference type="SMART" id="SM00466">
    <property type="entry name" value="SRA"/>
    <property type="match status" value="1"/>
</dbReference>
<feature type="region of interest" description="Disordered" evidence="3">
    <location>
        <begin position="28"/>
        <end position="142"/>
    </location>
</feature>
<feature type="domain" description="YDG" evidence="4">
    <location>
        <begin position="141"/>
        <end position="295"/>
    </location>
</feature>
<dbReference type="InterPro" id="IPR015947">
    <property type="entry name" value="PUA-like_sf"/>
</dbReference>
<feature type="compositionally biased region" description="Polar residues" evidence="3">
    <location>
        <begin position="350"/>
        <end position="361"/>
    </location>
</feature>
<comment type="subcellular location">
    <subcellularLocation>
        <location evidence="2">Nucleus</location>
    </subcellularLocation>
</comment>
<feature type="compositionally biased region" description="Basic and acidic residues" evidence="3">
    <location>
        <begin position="117"/>
        <end position="136"/>
    </location>
</feature>
<evidence type="ECO:0000256" key="2">
    <source>
        <dbReference type="PROSITE-ProRule" id="PRU00358"/>
    </source>
</evidence>
<name>A0A4R0RW99_9APHY</name>
<dbReference type="SUPFAM" id="SSF88697">
    <property type="entry name" value="PUA domain-like"/>
    <property type="match status" value="1"/>
</dbReference>
<dbReference type="PROSITE" id="PS51015">
    <property type="entry name" value="YDG"/>
    <property type="match status" value="1"/>
</dbReference>
<dbReference type="GO" id="GO:0005634">
    <property type="term" value="C:nucleus"/>
    <property type="evidence" value="ECO:0007669"/>
    <property type="project" value="UniProtKB-SubCell"/>
</dbReference>
<feature type="region of interest" description="Disordered" evidence="3">
    <location>
        <begin position="202"/>
        <end position="232"/>
    </location>
</feature>
<dbReference type="OrthoDB" id="2270193at2759"/>
<dbReference type="GO" id="GO:0061630">
    <property type="term" value="F:ubiquitin protein ligase activity"/>
    <property type="evidence" value="ECO:0007669"/>
    <property type="project" value="TreeGrafter"/>
</dbReference>
<organism evidence="5 6">
    <name type="scientific">Steccherinum ochraceum</name>
    <dbReference type="NCBI Taxonomy" id="92696"/>
    <lineage>
        <taxon>Eukaryota</taxon>
        <taxon>Fungi</taxon>
        <taxon>Dikarya</taxon>
        <taxon>Basidiomycota</taxon>
        <taxon>Agaricomycotina</taxon>
        <taxon>Agaricomycetes</taxon>
        <taxon>Polyporales</taxon>
        <taxon>Steccherinaceae</taxon>
        <taxon>Steccherinum</taxon>
    </lineage>
</organism>
<dbReference type="FunFam" id="2.30.280.10:FF:000005">
    <property type="entry name" value="E3 ubiquitin-protein ligase UHRF1"/>
    <property type="match status" value="1"/>
</dbReference>
<keyword evidence="6" id="KW-1185">Reference proteome</keyword>
<dbReference type="PANTHER" id="PTHR14140:SF27">
    <property type="entry name" value="OS04G0289800 PROTEIN"/>
    <property type="match status" value="1"/>
</dbReference>
<feature type="region of interest" description="Disordered" evidence="3">
    <location>
        <begin position="299"/>
        <end position="372"/>
    </location>
</feature>
<feature type="compositionally biased region" description="Basic residues" evidence="3">
    <location>
        <begin position="40"/>
        <end position="55"/>
    </location>
</feature>
<reference evidence="5 6" key="1">
    <citation type="submission" date="2018-11" db="EMBL/GenBank/DDBJ databases">
        <title>Genome assembly of Steccherinum ochraceum LE-BIN_3174, the white-rot fungus of the Steccherinaceae family (The Residual Polyporoid clade, Polyporales, Basidiomycota).</title>
        <authorList>
            <person name="Fedorova T.V."/>
            <person name="Glazunova O.A."/>
            <person name="Landesman E.O."/>
            <person name="Moiseenko K.V."/>
            <person name="Psurtseva N.V."/>
            <person name="Savinova O.S."/>
            <person name="Shakhova N.V."/>
            <person name="Tyazhelova T.V."/>
            <person name="Vasina D.V."/>
        </authorList>
    </citation>
    <scope>NUCLEOTIDE SEQUENCE [LARGE SCALE GENOMIC DNA]</scope>
    <source>
        <strain evidence="5 6">LE-BIN_3174</strain>
    </source>
</reference>
<protein>
    <recommendedName>
        <fullName evidence="4">YDG domain-containing protein</fullName>
    </recommendedName>
</protein>
<dbReference type="InterPro" id="IPR045134">
    <property type="entry name" value="UHRF1/2-like"/>
</dbReference>
<evidence type="ECO:0000256" key="3">
    <source>
        <dbReference type="SAM" id="MobiDB-lite"/>
    </source>
</evidence>
<evidence type="ECO:0000256" key="1">
    <source>
        <dbReference type="ARBA" id="ARBA00023242"/>
    </source>
</evidence>
<dbReference type="Pfam" id="PF02182">
    <property type="entry name" value="SAD_SRA"/>
    <property type="match status" value="1"/>
</dbReference>
<dbReference type="Gene3D" id="2.30.280.10">
    <property type="entry name" value="SRA-YDG"/>
    <property type="match status" value="1"/>
</dbReference>
<gene>
    <name evidence="5" type="ORF">EIP91_008883</name>
</gene>
<dbReference type="GO" id="GO:0016567">
    <property type="term" value="P:protein ubiquitination"/>
    <property type="evidence" value="ECO:0007669"/>
    <property type="project" value="TreeGrafter"/>
</dbReference>
<feature type="compositionally biased region" description="Basic residues" evidence="3">
    <location>
        <begin position="362"/>
        <end position="372"/>
    </location>
</feature>
<dbReference type="GO" id="GO:0044027">
    <property type="term" value="P:negative regulation of gene expression via chromosomal CpG island methylation"/>
    <property type="evidence" value="ECO:0007669"/>
    <property type="project" value="TreeGrafter"/>
</dbReference>
<accession>A0A4R0RW99</accession>
<sequence length="372" mass="40486">MAGLSFDEQREANIARNKALLATIGLSEEATALLPPRAVKPPKKKKQLQSKKRKAPTPEPEKDGDENTSDAPPAKVSRVESSGLRRSGRTAGKVVDYAGDGDKLPQGTRTPKLLTEAARKGATRSEGRIPDQRTQDPKQYGPIPGIKVGTWWESRLDCSKDAVHAPVVAGITCGPDGAYSVALSGGYEDDVDLGEGFTYTGSGGRDLKGTKQNPKNLRTAPQSSDQDWDNPFNSALQRSVESKKPVRVIRGFKLPSIFAPAEGYRYDGLYTVEKAWQERGLNAKGFLVCKFLFKRVAGQPPLPRCGEEEDENENEDEGEDEDGETTLEGETVAEQEKEPESDEETKVDGSNDSPPSATKNRGSGRQRRATKQ</sequence>
<comment type="caution">
    <text evidence="5">The sequence shown here is derived from an EMBL/GenBank/DDBJ whole genome shotgun (WGS) entry which is preliminary data.</text>
</comment>
<feature type="compositionally biased region" description="Basic and acidic residues" evidence="3">
    <location>
        <begin position="334"/>
        <end position="349"/>
    </location>
</feature>
<evidence type="ECO:0000313" key="6">
    <source>
        <dbReference type="Proteomes" id="UP000292702"/>
    </source>
</evidence>
<dbReference type="STRING" id="92696.A0A4R0RW99"/>
<dbReference type="InterPro" id="IPR003105">
    <property type="entry name" value="SRA_YDG"/>
</dbReference>
<dbReference type="EMBL" id="RWJN01000005">
    <property type="protein sequence ID" value="TCD71502.1"/>
    <property type="molecule type" value="Genomic_DNA"/>
</dbReference>
<evidence type="ECO:0000259" key="4">
    <source>
        <dbReference type="PROSITE" id="PS51015"/>
    </source>
</evidence>
<feature type="compositionally biased region" description="Acidic residues" evidence="3">
    <location>
        <begin position="307"/>
        <end position="333"/>
    </location>
</feature>
<feature type="compositionally biased region" description="Polar residues" evidence="3">
    <location>
        <begin position="210"/>
        <end position="232"/>
    </location>
</feature>
<evidence type="ECO:0000313" key="5">
    <source>
        <dbReference type="EMBL" id="TCD71502.1"/>
    </source>
</evidence>
<dbReference type="Proteomes" id="UP000292702">
    <property type="component" value="Unassembled WGS sequence"/>
</dbReference>
<keyword evidence="1 2" id="KW-0539">Nucleus</keyword>
<dbReference type="PANTHER" id="PTHR14140">
    <property type="entry name" value="E3 UBIQUITIN-PROTEIN LIGASE UHRF-RELATED"/>
    <property type="match status" value="1"/>
</dbReference>
<dbReference type="AlphaFoldDB" id="A0A4R0RW99"/>
<proteinExistence type="predicted"/>
<dbReference type="InterPro" id="IPR036987">
    <property type="entry name" value="SRA-YDG_sf"/>
</dbReference>